<gene>
    <name evidence="1" type="ORF">G3572_05875</name>
</gene>
<organism evidence="1 2">
    <name type="scientific">Pseudotabrizicola algicola</name>
    <dbReference type="NCBI Taxonomy" id="2709381"/>
    <lineage>
        <taxon>Bacteria</taxon>
        <taxon>Pseudomonadati</taxon>
        <taxon>Pseudomonadota</taxon>
        <taxon>Alphaproteobacteria</taxon>
        <taxon>Rhodobacterales</taxon>
        <taxon>Paracoccaceae</taxon>
        <taxon>Pseudotabrizicola</taxon>
    </lineage>
</organism>
<dbReference type="Proteomes" id="UP000481421">
    <property type="component" value="Unassembled WGS sequence"/>
</dbReference>
<accession>A0A6B3RNE4</accession>
<name>A0A6B3RNE4_9RHOB</name>
<evidence type="ECO:0000313" key="2">
    <source>
        <dbReference type="Proteomes" id="UP000481421"/>
    </source>
</evidence>
<evidence type="ECO:0000313" key="1">
    <source>
        <dbReference type="EMBL" id="NEX45725.1"/>
    </source>
</evidence>
<protein>
    <submittedName>
        <fullName evidence="1">Uncharacterized protein</fullName>
    </submittedName>
</protein>
<dbReference type="AlphaFoldDB" id="A0A6B3RNE4"/>
<keyword evidence="2" id="KW-1185">Reference proteome</keyword>
<proteinExistence type="predicted"/>
<comment type="caution">
    <text evidence="1">The sequence shown here is derived from an EMBL/GenBank/DDBJ whole genome shotgun (WGS) entry which is preliminary data.</text>
</comment>
<reference evidence="1 2" key="1">
    <citation type="submission" date="2020-02" db="EMBL/GenBank/DDBJ databases">
        <title>Rhodobacter algicola sp. nov., isolated from microalga culture.</title>
        <authorList>
            <person name="Park C.-Y."/>
        </authorList>
    </citation>
    <scope>NUCLEOTIDE SEQUENCE [LARGE SCALE GENOMIC DNA]</scope>
    <source>
        <strain evidence="1 2">ETT8</strain>
    </source>
</reference>
<dbReference type="RefSeq" id="WP_164609690.1">
    <property type="nucleotide sequence ID" value="NZ_JAAIKE010000001.1"/>
</dbReference>
<dbReference type="EMBL" id="JAAIKE010000001">
    <property type="protein sequence ID" value="NEX45725.1"/>
    <property type="molecule type" value="Genomic_DNA"/>
</dbReference>
<sequence>MEEPQRSGGAADHHGAANGSVLSARSTVLRSAEHLVHIAEGLRQIEGAIVARDQAQGNESKADQPSLRQRLQGLDLMMQELTGLSEILAAVAQRLPDQPDPELEPLLDLPRLESLSRVLRAAAPQDAAPAIVLF</sequence>